<name>A0A1H2R8S3_9BACL</name>
<dbReference type="AlphaFoldDB" id="A0A1H2R8S3"/>
<reference evidence="3" key="2">
    <citation type="submission" date="2016-10" db="EMBL/GenBank/DDBJ databases">
        <authorList>
            <person name="de Groot N.N."/>
        </authorList>
    </citation>
    <scope>NUCLEOTIDE SEQUENCE [LARGE SCALE GENOMIC DNA]</scope>
    <source>
        <strain evidence="3">DSM 12489</strain>
    </source>
</reference>
<gene>
    <name evidence="2" type="ORF">Heshes_08220</name>
    <name evidence="3" type="ORF">SAMN04489725_102207</name>
</gene>
<dbReference type="Proteomes" id="UP001157137">
    <property type="component" value="Unassembled WGS sequence"/>
</dbReference>
<proteinExistence type="predicted"/>
<keyword evidence="4" id="KW-1185">Reference proteome</keyword>
<dbReference type="InterPro" id="IPR018720">
    <property type="entry name" value="DUF2249"/>
</dbReference>
<evidence type="ECO:0000259" key="1">
    <source>
        <dbReference type="Pfam" id="PF10006"/>
    </source>
</evidence>
<protein>
    <submittedName>
        <fullName evidence="3">Uncharacterized conserved protein, DUF2249 family</fullName>
    </submittedName>
</protein>
<dbReference type="EMBL" id="FNOJ01000002">
    <property type="protein sequence ID" value="SDW15608.1"/>
    <property type="molecule type" value="Genomic_DNA"/>
</dbReference>
<dbReference type="RefSeq" id="WP_052012438.1">
    <property type="nucleotide sequence ID" value="NZ_BSRA01000003.1"/>
</dbReference>
<dbReference type="STRING" id="89784.SAMN04489725_102207"/>
<reference evidence="2" key="3">
    <citation type="submission" date="2023-02" db="EMBL/GenBank/DDBJ databases">
        <title>Proposal of a novel subspecies: Alicyclobacillus hesperidum subspecies aegle.</title>
        <authorList>
            <person name="Goto K."/>
            <person name="Fujii T."/>
            <person name="Yasui K."/>
            <person name="Mochida K."/>
            <person name="Kato-Tanaka Y."/>
            <person name="Morohoshi S."/>
            <person name="An S.Y."/>
            <person name="Kasai H."/>
            <person name="Yokota A."/>
        </authorList>
    </citation>
    <scope>NUCLEOTIDE SEQUENCE</scope>
    <source>
        <strain evidence="2">DSM 12766</strain>
    </source>
</reference>
<organism evidence="3 4">
    <name type="scientific">Alicyclobacillus hesperidum</name>
    <dbReference type="NCBI Taxonomy" id="89784"/>
    <lineage>
        <taxon>Bacteria</taxon>
        <taxon>Bacillati</taxon>
        <taxon>Bacillota</taxon>
        <taxon>Bacilli</taxon>
        <taxon>Bacillales</taxon>
        <taxon>Alicyclobacillaceae</taxon>
        <taxon>Alicyclobacillus</taxon>
    </lineage>
</organism>
<evidence type="ECO:0000313" key="4">
    <source>
        <dbReference type="Proteomes" id="UP000182589"/>
    </source>
</evidence>
<dbReference type="Pfam" id="PF10006">
    <property type="entry name" value="DUF2249"/>
    <property type="match status" value="1"/>
</dbReference>
<sequence length="91" mass="10473">MNDFAAAIDVRQFASKVKHHAIFSIWNALSPGSAMLIINDHDPKPLYYQLDAECGQEFQWNYLEQGPECWQVEIRKVRPVAVNLLQEVEAE</sequence>
<accession>A0A1H2R8S3</accession>
<reference evidence="4" key="1">
    <citation type="submission" date="2016-10" db="EMBL/GenBank/DDBJ databases">
        <authorList>
            <person name="Varghese N."/>
        </authorList>
    </citation>
    <scope>NUCLEOTIDE SEQUENCE [LARGE SCALE GENOMIC DNA]</scope>
    <source>
        <strain evidence="4">DSM 12489</strain>
    </source>
</reference>
<evidence type="ECO:0000313" key="2">
    <source>
        <dbReference type="EMBL" id="GLV13138.1"/>
    </source>
</evidence>
<dbReference type="Proteomes" id="UP000182589">
    <property type="component" value="Unassembled WGS sequence"/>
</dbReference>
<feature type="domain" description="DUF2249" evidence="1">
    <location>
        <begin position="8"/>
        <end position="76"/>
    </location>
</feature>
<dbReference type="EMBL" id="BSRA01000003">
    <property type="protein sequence ID" value="GLV13138.1"/>
    <property type="molecule type" value="Genomic_DNA"/>
</dbReference>
<evidence type="ECO:0000313" key="3">
    <source>
        <dbReference type="EMBL" id="SDW15608.1"/>
    </source>
</evidence>